<dbReference type="PANTHER" id="PTHR34301:SF8">
    <property type="entry name" value="ATPASE DOMAIN-CONTAINING PROTEIN"/>
    <property type="match status" value="1"/>
</dbReference>
<gene>
    <name evidence="1" type="ordered locus">Igag_1300</name>
</gene>
<protein>
    <submittedName>
        <fullName evidence="1">ATPase</fullName>
    </submittedName>
</protein>
<dbReference type="InterPro" id="IPR036388">
    <property type="entry name" value="WH-like_DNA-bd_sf"/>
</dbReference>
<organism evidence="1 2">
    <name type="scientific">Ignisphaera aggregans (strain DSM 17230 / JCM 13409 / AQ1.S1)</name>
    <dbReference type="NCBI Taxonomy" id="583356"/>
    <lineage>
        <taxon>Archaea</taxon>
        <taxon>Thermoproteota</taxon>
        <taxon>Thermoprotei</taxon>
        <taxon>Desulfurococcales</taxon>
        <taxon>Desulfurococcaceae</taxon>
        <taxon>Ignisphaera</taxon>
    </lineage>
</organism>
<sequence length="288" mass="33425">MPFLLRPCTTKEELFDRDEEIKEILRAIEKSNVIVIEGPRKSGKTSIAMVMLDILRNRGIRARYIDMEKDIVNGVESEDLEIIVLDSIENLRVLRKKIYPLLPEIKDRNTIFILVDPPENSIELLKRVTRKRIESITTIAINEWDKDRGISYIEQGLKECGVSYSHNELREVIDTIGTLPGWLAIYGYQRCSSNLDHSKALEETIRIATEIAKKDLEQILSRKSPQLRRVIRMLVKGARWYEMLRETTISPYTLNNFLKNLKRLYIVREEGGIHRIVDPIYSLAALGF</sequence>
<dbReference type="PANTHER" id="PTHR34301">
    <property type="entry name" value="DNA-BINDING PROTEIN-RELATED"/>
    <property type="match status" value="1"/>
</dbReference>
<dbReference type="EMBL" id="CP002098">
    <property type="protein sequence ID" value="ADM28104.1"/>
    <property type="molecule type" value="Genomic_DNA"/>
</dbReference>
<dbReference type="AlphaFoldDB" id="E0SPP8"/>
<dbReference type="KEGG" id="iag:Igag_1300"/>
<dbReference type="Gene3D" id="3.40.50.300">
    <property type="entry name" value="P-loop containing nucleotide triphosphate hydrolases"/>
    <property type="match status" value="1"/>
</dbReference>
<name>E0SPP8_IGNAA</name>
<dbReference type="InterPro" id="IPR027417">
    <property type="entry name" value="P-loop_NTPase"/>
</dbReference>
<evidence type="ECO:0000313" key="2">
    <source>
        <dbReference type="Proteomes" id="UP000001304"/>
    </source>
</evidence>
<reference evidence="1 2" key="1">
    <citation type="journal article" date="2010" name="Stand. Genomic Sci.">
        <title>Complete genome sequence of Ignisphaera aggregans type strain (AQ1.S1).</title>
        <authorList>
            <person name="Goker M."/>
            <person name="Held B."/>
            <person name="Lapidus A."/>
            <person name="Nolan M."/>
            <person name="Spring S."/>
            <person name="Yasawong M."/>
            <person name="Lucas S."/>
            <person name="Glavina Del Rio T."/>
            <person name="Tice H."/>
            <person name="Cheng J.F."/>
            <person name="Goodwin L."/>
            <person name="Tapia R."/>
            <person name="Pitluck S."/>
            <person name="Liolios K."/>
            <person name="Ivanova N."/>
            <person name="Mavromatis K."/>
            <person name="Mikhailova N."/>
            <person name="Pati A."/>
            <person name="Chen A."/>
            <person name="Palaniappan K."/>
            <person name="Brambilla E."/>
            <person name="Land M."/>
            <person name="Hauser L."/>
            <person name="Chang Y.J."/>
            <person name="Jeffries C.D."/>
            <person name="Brettin T."/>
            <person name="Detter J.C."/>
            <person name="Han C."/>
            <person name="Rohde M."/>
            <person name="Sikorski J."/>
            <person name="Woyke T."/>
            <person name="Bristow J."/>
            <person name="Eisen J.A."/>
            <person name="Markowitz V."/>
            <person name="Hugenholtz P."/>
            <person name="Kyrpides N.C."/>
            <person name="Klenk H.P."/>
        </authorList>
    </citation>
    <scope>NUCLEOTIDE SEQUENCE [LARGE SCALE GENOMIC DNA]</scope>
    <source>
        <strain evidence="2">DSM 17230 / JCM 13409 / AQ1.S1</strain>
    </source>
</reference>
<dbReference type="Proteomes" id="UP000001304">
    <property type="component" value="Chromosome"/>
</dbReference>
<dbReference type="SUPFAM" id="SSF52540">
    <property type="entry name" value="P-loop containing nucleoside triphosphate hydrolases"/>
    <property type="match status" value="1"/>
</dbReference>
<dbReference type="BioCyc" id="IAGG583356:GHAH-1284-MONOMER"/>
<accession>E0SPP8</accession>
<proteinExistence type="predicted"/>
<dbReference type="HOGENOM" id="CLU_061108_0_0_2"/>
<keyword evidence="2" id="KW-1185">Reference proteome</keyword>
<evidence type="ECO:0000313" key="1">
    <source>
        <dbReference type="EMBL" id="ADM28104.1"/>
    </source>
</evidence>
<dbReference type="Gene3D" id="1.10.8.60">
    <property type="match status" value="1"/>
</dbReference>
<dbReference type="Gene3D" id="1.10.10.10">
    <property type="entry name" value="Winged helix-like DNA-binding domain superfamily/Winged helix DNA-binding domain"/>
    <property type="match status" value="1"/>
</dbReference>
<dbReference type="STRING" id="583356.Igag_1300"/>